<gene>
    <name evidence="1" type="ORF">KXJ69_11180</name>
</gene>
<reference evidence="1" key="1">
    <citation type="submission" date="2021-07" db="EMBL/GenBank/DDBJ databases">
        <title>Aureisphaera sp. CAU 1614 isolated from sea sediment.</title>
        <authorList>
            <person name="Kim W."/>
        </authorList>
    </citation>
    <scope>NUCLEOTIDE SEQUENCE</scope>
    <source>
        <strain evidence="1">CAU 1614</strain>
    </source>
</reference>
<evidence type="ECO:0000313" key="2">
    <source>
        <dbReference type="Proteomes" id="UP001138686"/>
    </source>
</evidence>
<comment type="caution">
    <text evidence="1">The sequence shown here is derived from an EMBL/GenBank/DDBJ whole genome shotgun (WGS) entry which is preliminary data.</text>
</comment>
<organism evidence="1 2">
    <name type="scientific">Halomarinibacterium sedimenti</name>
    <dbReference type="NCBI Taxonomy" id="2857106"/>
    <lineage>
        <taxon>Bacteria</taxon>
        <taxon>Pseudomonadati</taxon>
        <taxon>Bacteroidota</taxon>
        <taxon>Flavobacteriia</taxon>
        <taxon>Flavobacteriales</taxon>
        <taxon>Flavobacteriaceae</taxon>
        <taxon>Halomarinibacterium</taxon>
    </lineage>
</organism>
<dbReference type="Pfam" id="PF20230">
    <property type="entry name" value="DUF6588"/>
    <property type="match status" value="1"/>
</dbReference>
<accession>A0A9X1JXZ6</accession>
<sequence>MKIIKVAFCVLLFQNISFSQELESILLAADDAESLTQAYINPALKGIVYSMNDGWYTTGKTHELFGFDITIGANLALVPDDNKEFLFRSSDYNFVTSQAGSQQNVSTVLGDDTNSTVFDVRIPVGDGTVKVAEFEMPGGIGEDFPLKGVPAPIVQVGFGLPKSTDFKLRFVPNLGIDDKVKNFVIGLGLQHNISQYIPTMDESPFSLSALVAYGHTKVTYAIDDEDALDDVTVVNGEAVFKLNTLSLQAIASVDLKIVDFFGSIGFGRGGSKLALNGDYTLTYQLEDSDGNNIGTVQETISNPLNFKADVNSVRLGLGTRINLSVFKIFASYTLQEYNNISAGIAISVR</sequence>
<dbReference type="InterPro" id="IPR046495">
    <property type="entry name" value="DUF6588"/>
</dbReference>
<dbReference type="EMBL" id="JAHWDP010000005">
    <property type="protein sequence ID" value="MBW2938673.1"/>
    <property type="molecule type" value="Genomic_DNA"/>
</dbReference>
<evidence type="ECO:0000313" key="1">
    <source>
        <dbReference type="EMBL" id="MBW2938673.1"/>
    </source>
</evidence>
<protein>
    <submittedName>
        <fullName evidence="1">Uncharacterized protein</fullName>
    </submittedName>
</protein>
<keyword evidence="2" id="KW-1185">Reference proteome</keyword>
<dbReference type="AlphaFoldDB" id="A0A9X1JXZ6"/>
<dbReference type="Proteomes" id="UP001138686">
    <property type="component" value="Unassembled WGS sequence"/>
</dbReference>
<proteinExistence type="predicted"/>
<dbReference type="RefSeq" id="WP_219053204.1">
    <property type="nucleotide sequence ID" value="NZ_JAHWDP010000005.1"/>
</dbReference>
<name>A0A9X1JXZ6_9FLAO</name>